<proteinExistence type="predicted"/>
<accession>A0ABP6ZNF9</accession>
<organism evidence="2 3">
    <name type="scientific">Kineosporia mesophila</name>
    <dbReference type="NCBI Taxonomy" id="566012"/>
    <lineage>
        <taxon>Bacteria</taxon>
        <taxon>Bacillati</taxon>
        <taxon>Actinomycetota</taxon>
        <taxon>Actinomycetes</taxon>
        <taxon>Kineosporiales</taxon>
        <taxon>Kineosporiaceae</taxon>
        <taxon>Kineosporia</taxon>
    </lineage>
</organism>
<dbReference type="PANTHER" id="PTHR30411">
    <property type="entry name" value="CYTOPLASMIC PROTEIN"/>
    <property type="match status" value="1"/>
</dbReference>
<dbReference type="Proteomes" id="UP001501074">
    <property type="component" value="Unassembled WGS sequence"/>
</dbReference>
<evidence type="ECO:0000313" key="2">
    <source>
        <dbReference type="EMBL" id="GAA3614857.1"/>
    </source>
</evidence>
<dbReference type="Gene3D" id="3.90.960.10">
    <property type="entry name" value="YbaK/aminoacyl-tRNA synthetase-associated domain"/>
    <property type="match status" value="1"/>
</dbReference>
<dbReference type="InterPro" id="IPR007214">
    <property type="entry name" value="YbaK/aa-tRNA-synth-assoc-dom"/>
</dbReference>
<evidence type="ECO:0000259" key="1">
    <source>
        <dbReference type="Pfam" id="PF04073"/>
    </source>
</evidence>
<name>A0ABP6ZNF9_9ACTN</name>
<keyword evidence="3" id="KW-1185">Reference proteome</keyword>
<dbReference type="RefSeq" id="WP_231488974.1">
    <property type="nucleotide sequence ID" value="NZ_BAAAZO010000005.1"/>
</dbReference>
<dbReference type="EMBL" id="BAAAZO010000005">
    <property type="protein sequence ID" value="GAA3614857.1"/>
    <property type="molecule type" value="Genomic_DNA"/>
</dbReference>
<feature type="domain" description="YbaK/aminoacyl-tRNA synthetase-associated" evidence="1">
    <location>
        <begin position="33"/>
        <end position="149"/>
    </location>
</feature>
<comment type="caution">
    <text evidence="2">The sequence shown here is derived from an EMBL/GenBank/DDBJ whole genome shotgun (WGS) entry which is preliminary data.</text>
</comment>
<protein>
    <submittedName>
        <fullName evidence="2">YbaK/EbsC family protein</fullName>
    </submittedName>
</protein>
<dbReference type="Pfam" id="PF04073">
    <property type="entry name" value="tRNA_edit"/>
    <property type="match status" value="1"/>
</dbReference>
<sequence length="162" mass="16662">MSDPNALPGRSQIVQRAIADAGLGATVRELPDSARTAAEAAAALDCEVGAIGSSLLFLSDGEPVLVMTSGRHRVDTDFLATQLSASSIEMASAKQVRAITGQAIGGVAPIGHPSPVRTVIDEALNDYETIWTAGGTPHTVVPLTFDELVSLTRGSVLKVAAD</sequence>
<dbReference type="CDD" id="cd04333">
    <property type="entry name" value="ProX_deacylase"/>
    <property type="match status" value="1"/>
</dbReference>
<gene>
    <name evidence="2" type="ORF">GCM10022223_33880</name>
</gene>
<evidence type="ECO:0000313" key="3">
    <source>
        <dbReference type="Proteomes" id="UP001501074"/>
    </source>
</evidence>
<reference evidence="3" key="1">
    <citation type="journal article" date="2019" name="Int. J. Syst. Evol. Microbiol.">
        <title>The Global Catalogue of Microorganisms (GCM) 10K type strain sequencing project: providing services to taxonomists for standard genome sequencing and annotation.</title>
        <authorList>
            <consortium name="The Broad Institute Genomics Platform"/>
            <consortium name="The Broad Institute Genome Sequencing Center for Infectious Disease"/>
            <person name="Wu L."/>
            <person name="Ma J."/>
        </authorList>
    </citation>
    <scope>NUCLEOTIDE SEQUENCE [LARGE SCALE GENOMIC DNA]</scope>
    <source>
        <strain evidence="3">JCM 16902</strain>
    </source>
</reference>
<dbReference type="PANTHER" id="PTHR30411:SF1">
    <property type="entry name" value="CYTOPLASMIC PROTEIN"/>
    <property type="match status" value="1"/>
</dbReference>
<dbReference type="InterPro" id="IPR036754">
    <property type="entry name" value="YbaK/aa-tRNA-synt-asso_dom_sf"/>
</dbReference>
<dbReference type="SUPFAM" id="SSF55826">
    <property type="entry name" value="YbaK/ProRS associated domain"/>
    <property type="match status" value="1"/>
</dbReference>